<dbReference type="AlphaFoldDB" id="A0AAU8EAF9"/>
<name>A0AAU8EAF9_9PSED</name>
<reference evidence="1" key="1">
    <citation type="submission" date="2024-06" db="EMBL/GenBank/DDBJ databases">
        <title>The Caenorhabditis elegans bacterial microbiome influences microsporidia infection through nutrient limitation and inhibiting parasite invasion.</title>
        <authorList>
            <person name="Tamim El Jarkass H."/>
            <person name="Castelblanco S."/>
            <person name="Kaur M."/>
            <person name="Wan Y.C."/>
            <person name="Ellis A.E."/>
            <person name="Sheldon R.D."/>
            <person name="Lien E.C."/>
            <person name="Burton N.O."/>
            <person name="Wright G.D."/>
            <person name="Reinke A.W."/>
        </authorList>
    </citation>
    <scope>NUCLEOTIDE SEQUENCE</scope>
    <source>
        <strain evidence="1">MYb327</strain>
    </source>
</reference>
<protein>
    <recommendedName>
        <fullName evidence="2">Diguanylate cyclase</fullName>
    </recommendedName>
</protein>
<dbReference type="EMBL" id="CP159258">
    <property type="protein sequence ID" value="XCG77215.1"/>
    <property type="molecule type" value="Genomic_DNA"/>
</dbReference>
<sequence length="54" mass="5669">MCGPARHRAGAAGCGLCFRSDNRRPSGSGDPVPAPRVSSVPGCSGRHIYRGFRK</sequence>
<evidence type="ECO:0008006" key="2">
    <source>
        <dbReference type="Google" id="ProtNLM"/>
    </source>
</evidence>
<proteinExistence type="predicted"/>
<accession>A0AAU8EAF9</accession>
<dbReference type="RefSeq" id="WP_353637251.1">
    <property type="nucleotide sequence ID" value="NZ_CP159258.1"/>
</dbReference>
<evidence type="ECO:0000313" key="1">
    <source>
        <dbReference type="EMBL" id="XCG77215.1"/>
    </source>
</evidence>
<organism evidence="1">
    <name type="scientific">Pseudomonas sp. MYb327</name>
    <dbReference type="NCBI Taxonomy" id="2745230"/>
    <lineage>
        <taxon>Bacteria</taxon>
        <taxon>Pseudomonadati</taxon>
        <taxon>Pseudomonadota</taxon>
        <taxon>Gammaproteobacteria</taxon>
        <taxon>Pseudomonadales</taxon>
        <taxon>Pseudomonadaceae</taxon>
        <taxon>Pseudomonas</taxon>
    </lineage>
</organism>
<gene>
    <name evidence="1" type="ORF">ABVN21_18320</name>
</gene>